<comment type="caution">
    <text evidence="3">The sequence shown here is derived from an EMBL/GenBank/DDBJ whole genome shotgun (WGS) entry which is preliminary data.</text>
</comment>
<gene>
    <name evidence="3" type="ORF">DW787_01080</name>
</gene>
<dbReference type="Proteomes" id="UP000286050">
    <property type="component" value="Unassembled WGS sequence"/>
</dbReference>
<evidence type="ECO:0000313" key="3">
    <source>
        <dbReference type="EMBL" id="RHD57467.1"/>
    </source>
</evidence>
<feature type="transmembrane region" description="Helical" evidence="1">
    <location>
        <begin position="12"/>
        <end position="33"/>
    </location>
</feature>
<feature type="transmembrane region" description="Helical" evidence="1">
    <location>
        <begin position="113"/>
        <end position="133"/>
    </location>
</feature>
<accession>A0A414FZZ8</accession>
<dbReference type="Gene3D" id="1.20.120.1220">
    <property type="match status" value="1"/>
</dbReference>
<feature type="transmembrane region" description="Helical" evidence="1">
    <location>
        <begin position="139"/>
        <end position="157"/>
    </location>
</feature>
<evidence type="ECO:0000313" key="4">
    <source>
        <dbReference type="Proteomes" id="UP000286050"/>
    </source>
</evidence>
<feature type="transmembrane region" description="Helical" evidence="1">
    <location>
        <begin position="65"/>
        <end position="86"/>
    </location>
</feature>
<dbReference type="InterPro" id="IPR000045">
    <property type="entry name" value="Prepilin_IV_endopep_pep"/>
</dbReference>
<name>A0A414FZZ8_9ACTN</name>
<proteinExistence type="predicted"/>
<reference evidence="3 4" key="1">
    <citation type="submission" date="2018-08" db="EMBL/GenBank/DDBJ databases">
        <title>A genome reference for cultivated species of the human gut microbiota.</title>
        <authorList>
            <person name="Zou Y."/>
            <person name="Xue W."/>
            <person name="Luo G."/>
        </authorList>
    </citation>
    <scope>NUCLEOTIDE SEQUENCE [LARGE SCALE GENOMIC DNA]</scope>
    <source>
        <strain evidence="3 4">AM30-5LB</strain>
    </source>
</reference>
<dbReference type="GO" id="GO:0004190">
    <property type="term" value="F:aspartic-type endopeptidase activity"/>
    <property type="evidence" value="ECO:0007669"/>
    <property type="project" value="InterPro"/>
</dbReference>
<feature type="transmembrane region" description="Helical" evidence="1">
    <location>
        <begin position="40"/>
        <end position="59"/>
    </location>
</feature>
<dbReference type="EMBL" id="QSJI01000001">
    <property type="protein sequence ID" value="RHD57467.1"/>
    <property type="molecule type" value="Genomic_DNA"/>
</dbReference>
<evidence type="ECO:0000256" key="1">
    <source>
        <dbReference type="SAM" id="Phobius"/>
    </source>
</evidence>
<dbReference type="AlphaFoldDB" id="A0A414FZZ8"/>
<dbReference type="GO" id="GO:0016020">
    <property type="term" value="C:membrane"/>
    <property type="evidence" value="ECO:0007669"/>
    <property type="project" value="InterPro"/>
</dbReference>
<protein>
    <recommendedName>
        <fullName evidence="2">Prepilin type IV endopeptidase peptidase domain-containing protein</fullName>
    </recommendedName>
</protein>
<dbReference type="Pfam" id="PF01478">
    <property type="entry name" value="Peptidase_A24"/>
    <property type="match status" value="1"/>
</dbReference>
<keyword evidence="1" id="KW-1133">Transmembrane helix</keyword>
<feature type="domain" description="Prepilin type IV endopeptidase peptidase" evidence="2">
    <location>
        <begin position="27"/>
        <end position="129"/>
    </location>
</feature>
<keyword evidence="1" id="KW-0812">Transmembrane</keyword>
<sequence length="158" mass="16429">MVKEAVMPMQLSTVLDMLVSVILAGEIAAAALIDGRERRFPHALSVLLAATSAIFGLMHGGIRGFVWHALAAAAVMALLLATETLWRRMHGGAAGLGGGDVKFLAALMLADPLYALASFILGLCLLAVCGLLARRDTLPLLPFVAIGCAFVPLAALLP</sequence>
<keyword evidence="1" id="KW-0472">Membrane</keyword>
<organism evidence="3 4">
    <name type="scientific">Collinsella intestinalis</name>
    <dbReference type="NCBI Taxonomy" id="147207"/>
    <lineage>
        <taxon>Bacteria</taxon>
        <taxon>Bacillati</taxon>
        <taxon>Actinomycetota</taxon>
        <taxon>Coriobacteriia</taxon>
        <taxon>Coriobacteriales</taxon>
        <taxon>Coriobacteriaceae</taxon>
        <taxon>Collinsella</taxon>
    </lineage>
</organism>
<evidence type="ECO:0000259" key="2">
    <source>
        <dbReference type="Pfam" id="PF01478"/>
    </source>
</evidence>